<proteinExistence type="predicted"/>
<dbReference type="InterPro" id="IPR036286">
    <property type="entry name" value="LexA/Signal_pep-like_sf"/>
</dbReference>
<dbReference type="Proteomes" id="UP001203423">
    <property type="component" value="Unassembled WGS sequence"/>
</dbReference>
<accession>A0ABT0LHJ2</accession>
<sequence>MEPDLPKGAQVLINRNDTRIEHADIYAIKEPNGRVWLRWIRKNLGNTYTLYANDQTHNPEQTLSEDVFKELDLLGRYVWIGSWREK</sequence>
<dbReference type="CDD" id="cd06462">
    <property type="entry name" value="Peptidase_S24_S26"/>
    <property type="match status" value="1"/>
</dbReference>
<comment type="caution">
    <text evidence="2">The sequence shown here is derived from an EMBL/GenBank/DDBJ whole genome shotgun (WGS) entry which is preliminary data.</text>
</comment>
<evidence type="ECO:0000313" key="2">
    <source>
        <dbReference type="EMBL" id="MCL1126820.1"/>
    </source>
</evidence>
<dbReference type="Gene3D" id="2.10.109.10">
    <property type="entry name" value="Umud Fragment, subunit A"/>
    <property type="match status" value="1"/>
</dbReference>
<name>A0ABT0LHJ2_9GAMM</name>
<keyword evidence="3" id="KW-1185">Reference proteome</keyword>
<dbReference type="RefSeq" id="WP_248942231.1">
    <property type="nucleotide sequence ID" value="NZ_JAKIKS010000109.1"/>
</dbReference>
<dbReference type="EMBL" id="JAKIKS010000109">
    <property type="protein sequence ID" value="MCL1126820.1"/>
    <property type="molecule type" value="Genomic_DNA"/>
</dbReference>
<gene>
    <name evidence="2" type="ORF">L2764_20615</name>
</gene>
<protein>
    <submittedName>
        <fullName evidence="2">S24/S26 family peptidase</fullName>
    </submittedName>
</protein>
<dbReference type="SUPFAM" id="SSF51306">
    <property type="entry name" value="LexA/Signal peptidase"/>
    <property type="match status" value="1"/>
</dbReference>
<dbReference type="Pfam" id="PF00717">
    <property type="entry name" value="Peptidase_S24"/>
    <property type="match status" value="1"/>
</dbReference>
<feature type="domain" description="Peptidase S24/S26A/S26B/S26C" evidence="1">
    <location>
        <begin position="1"/>
        <end position="76"/>
    </location>
</feature>
<organism evidence="2 3">
    <name type="scientific">Shewanella surugensis</name>
    <dbReference type="NCBI Taxonomy" id="212020"/>
    <lineage>
        <taxon>Bacteria</taxon>
        <taxon>Pseudomonadati</taxon>
        <taxon>Pseudomonadota</taxon>
        <taxon>Gammaproteobacteria</taxon>
        <taxon>Alteromonadales</taxon>
        <taxon>Shewanellaceae</taxon>
        <taxon>Shewanella</taxon>
    </lineage>
</organism>
<evidence type="ECO:0000313" key="3">
    <source>
        <dbReference type="Proteomes" id="UP001203423"/>
    </source>
</evidence>
<reference evidence="2 3" key="1">
    <citation type="submission" date="2022-01" db="EMBL/GenBank/DDBJ databases">
        <title>Whole genome-based taxonomy of the Shewanellaceae.</title>
        <authorList>
            <person name="Martin-Rodriguez A.J."/>
        </authorList>
    </citation>
    <scope>NUCLEOTIDE SEQUENCE [LARGE SCALE GENOMIC DNA]</scope>
    <source>
        <strain evidence="2 3">DSM 17177</strain>
    </source>
</reference>
<dbReference type="InterPro" id="IPR015927">
    <property type="entry name" value="Peptidase_S24_S26A/B/C"/>
</dbReference>
<evidence type="ECO:0000259" key="1">
    <source>
        <dbReference type="Pfam" id="PF00717"/>
    </source>
</evidence>